<dbReference type="Proteomes" id="UP000656319">
    <property type="component" value="Unassembled WGS sequence"/>
</dbReference>
<comment type="caution">
    <text evidence="2">The sequence shown here is derived from an EMBL/GenBank/DDBJ whole genome shotgun (WGS) entry which is preliminary data.</text>
</comment>
<dbReference type="SUPFAM" id="SSF81901">
    <property type="entry name" value="HCP-like"/>
    <property type="match status" value="1"/>
</dbReference>
<evidence type="ECO:0000313" key="3">
    <source>
        <dbReference type="Proteomes" id="UP000656319"/>
    </source>
</evidence>
<dbReference type="Gene3D" id="1.25.40.10">
    <property type="entry name" value="Tetratricopeptide repeat domain"/>
    <property type="match status" value="1"/>
</dbReference>
<organism evidence="2 3">
    <name type="scientific">Paraburkholderia hiiakae</name>
    <dbReference type="NCBI Taxonomy" id="1081782"/>
    <lineage>
        <taxon>Bacteria</taxon>
        <taxon>Pseudomonadati</taxon>
        <taxon>Pseudomonadota</taxon>
        <taxon>Betaproteobacteria</taxon>
        <taxon>Burkholderiales</taxon>
        <taxon>Burkholderiaceae</taxon>
        <taxon>Paraburkholderia</taxon>
    </lineage>
</organism>
<dbReference type="PANTHER" id="PTHR11102:SF160">
    <property type="entry name" value="ERAD-ASSOCIATED E3 UBIQUITIN-PROTEIN LIGASE COMPONENT HRD3"/>
    <property type="match status" value="1"/>
</dbReference>
<evidence type="ECO:0000259" key="1">
    <source>
        <dbReference type="Pfam" id="PF19933"/>
    </source>
</evidence>
<proteinExistence type="predicted"/>
<keyword evidence="3" id="KW-1185">Reference proteome</keyword>
<dbReference type="EMBL" id="CAJHCQ010000020">
    <property type="protein sequence ID" value="CAD6556321.1"/>
    <property type="molecule type" value="Genomic_DNA"/>
</dbReference>
<sequence length="376" mass="40719">MLDPQADVLFQYGLFVEKKPGPKDFNTAARYYRIAAAHGHYKANNNLQLLVSTGLASSPDAPRETIDLAEQLITAGVPGGYYDMGHYLELGYGVVKDGKKALVFIRKAADLGSPEAQAYVAELLAPADRAPEIAMQMRQCAASQGSGAAAVDLGMDFKDKGEFRSAVGAFQLGVKNGSTQSAFGLWNSFIAKPSNELYYLGLALDAERSKRYRTILLFLRANDGLNPKVPDIDQIVPLPPAKLPPWDGTFQWQKEQDAATPPPKPAESLVARLAREKNLDPATGLPLAPAKSAQAERVPLGTEACTGEVCPQDGMWSIPHIALATPEATCYIRKGEVMPHLSFLGSRGIPFVDALLGRPLHTRAETWTLVSYEKLV</sequence>
<evidence type="ECO:0000313" key="2">
    <source>
        <dbReference type="EMBL" id="CAD6556321.1"/>
    </source>
</evidence>
<dbReference type="PANTHER" id="PTHR11102">
    <property type="entry name" value="SEL-1-LIKE PROTEIN"/>
    <property type="match status" value="1"/>
</dbReference>
<feature type="domain" description="DUF6396" evidence="1">
    <location>
        <begin position="181"/>
        <end position="287"/>
    </location>
</feature>
<reference evidence="2 3" key="1">
    <citation type="submission" date="2020-10" db="EMBL/GenBank/DDBJ databases">
        <authorList>
            <person name="Peeters C."/>
        </authorList>
    </citation>
    <scope>NUCLEOTIDE SEQUENCE [LARGE SCALE GENOMIC DNA]</scope>
    <source>
        <strain evidence="2 3">LMG 27952</strain>
    </source>
</reference>
<name>A0ABN7IDF7_9BURK</name>
<dbReference type="SMART" id="SM00671">
    <property type="entry name" value="SEL1"/>
    <property type="match status" value="2"/>
</dbReference>
<dbReference type="Pfam" id="PF08238">
    <property type="entry name" value="Sel1"/>
    <property type="match status" value="2"/>
</dbReference>
<dbReference type="InterPro" id="IPR045653">
    <property type="entry name" value="DUF6396"/>
</dbReference>
<protein>
    <recommendedName>
        <fullName evidence="1">DUF6396 domain-containing protein</fullName>
    </recommendedName>
</protein>
<dbReference type="InterPro" id="IPR011990">
    <property type="entry name" value="TPR-like_helical_dom_sf"/>
</dbReference>
<dbReference type="Pfam" id="PF19933">
    <property type="entry name" value="DUF6396"/>
    <property type="match status" value="1"/>
</dbReference>
<gene>
    <name evidence="2" type="ORF">LMG27952_06061</name>
</gene>
<dbReference type="InterPro" id="IPR006597">
    <property type="entry name" value="Sel1-like"/>
</dbReference>
<accession>A0ABN7IDF7</accession>
<dbReference type="InterPro" id="IPR050767">
    <property type="entry name" value="Sel1_AlgK"/>
</dbReference>